<evidence type="ECO:0000313" key="3">
    <source>
        <dbReference type="Proteomes" id="UP001160499"/>
    </source>
</evidence>
<comment type="caution">
    <text evidence="2">The sequence shown here is derived from an EMBL/GenBank/DDBJ whole genome shotgun (WGS) entry which is preliminary data.</text>
</comment>
<dbReference type="SUPFAM" id="SSF46785">
    <property type="entry name" value="Winged helix' DNA-binding domain"/>
    <property type="match status" value="1"/>
</dbReference>
<dbReference type="Proteomes" id="UP001160499">
    <property type="component" value="Unassembled WGS sequence"/>
</dbReference>
<dbReference type="GO" id="GO:0003677">
    <property type="term" value="F:DNA binding"/>
    <property type="evidence" value="ECO:0007669"/>
    <property type="project" value="UniProtKB-KW"/>
</dbReference>
<dbReference type="RefSeq" id="WP_280873831.1">
    <property type="nucleotide sequence ID" value="NZ_JARXVH010000001.1"/>
</dbReference>
<dbReference type="PANTHER" id="PTHR33164">
    <property type="entry name" value="TRANSCRIPTIONAL REGULATOR, MARR FAMILY"/>
    <property type="match status" value="1"/>
</dbReference>
<dbReference type="Pfam" id="PF01047">
    <property type="entry name" value="MarR"/>
    <property type="match status" value="1"/>
</dbReference>
<sequence length="169" mass="18651">MPAPRSAPAPVSATVVEIEQVLSRITYLAGRARQHERLMTVAGLDLDRAAVTILRNIAESEPLRPGVLAVRLSVEASHVTRQLRQLERGGYVVRVVDPDDRRAQRVQLTDLGLAAVQRIREASRRGMALALAGWSDEDLEQLATLFHRLTDDFVAHAEDPLPKVVPTAR</sequence>
<dbReference type="InterPro" id="IPR036388">
    <property type="entry name" value="WH-like_DNA-bd_sf"/>
</dbReference>
<protein>
    <submittedName>
        <fullName evidence="2">DNA-binding MarR family transcriptional regulator</fullName>
    </submittedName>
</protein>
<dbReference type="PROSITE" id="PS50995">
    <property type="entry name" value="HTH_MARR_2"/>
    <property type="match status" value="1"/>
</dbReference>
<gene>
    <name evidence="2" type="ORF">M2283_000047</name>
</gene>
<dbReference type="SMART" id="SM00347">
    <property type="entry name" value="HTH_MARR"/>
    <property type="match status" value="1"/>
</dbReference>
<dbReference type="Gene3D" id="1.10.10.10">
    <property type="entry name" value="Winged helix-like DNA-binding domain superfamily/Winged helix DNA-binding domain"/>
    <property type="match status" value="1"/>
</dbReference>
<evidence type="ECO:0000259" key="1">
    <source>
        <dbReference type="PROSITE" id="PS50995"/>
    </source>
</evidence>
<reference evidence="2 3" key="1">
    <citation type="submission" date="2023-04" db="EMBL/GenBank/DDBJ databases">
        <title>Forest soil microbial communities from Buena Vista Peninsula, Colon Province, Panama.</title>
        <authorList>
            <person name="Bouskill N."/>
        </authorList>
    </citation>
    <scope>NUCLEOTIDE SEQUENCE [LARGE SCALE GENOMIC DNA]</scope>
    <source>
        <strain evidence="2 3">GGS1</strain>
    </source>
</reference>
<dbReference type="EMBL" id="JARXVH010000001">
    <property type="protein sequence ID" value="MDH6212768.1"/>
    <property type="molecule type" value="Genomic_DNA"/>
</dbReference>
<keyword evidence="2" id="KW-0238">DNA-binding</keyword>
<keyword evidence="3" id="KW-1185">Reference proteome</keyword>
<accession>A0ABT6L8X4</accession>
<name>A0ABT6L8X4_9ACTN</name>
<dbReference type="InterPro" id="IPR036390">
    <property type="entry name" value="WH_DNA-bd_sf"/>
</dbReference>
<feature type="domain" description="HTH marR-type" evidence="1">
    <location>
        <begin position="15"/>
        <end position="151"/>
    </location>
</feature>
<dbReference type="PANTHER" id="PTHR33164:SF57">
    <property type="entry name" value="MARR-FAMILY TRANSCRIPTIONAL REGULATOR"/>
    <property type="match status" value="1"/>
</dbReference>
<dbReference type="InterPro" id="IPR000835">
    <property type="entry name" value="HTH_MarR-typ"/>
</dbReference>
<proteinExistence type="predicted"/>
<dbReference type="InterPro" id="IPR039422">
    <property type="entry name" value="MarR/SlyA-like"/>
</dbReference>
<dbReference type="PRINTS" id="PR00598">
    <property type="entry name" value="HTHMARR"/>
</dbReference>
<organism evidence="2 3">
    <name type="scientific">Streptomyces pseudovenezuelae</name>
    <dbReference type="NCBI Taxonomy" id="67350"/>
    <lineage>
        <taxon>Bacteria</taxon>
        <taxon>Bacillati</taxon>
        <taxon>Actinomycetota</taxon>
        <taxon>Actinomycetes</taxon>
        <taxon>Kitasatosporales</taxon>
        <taxon>Streptomycetaceae</taxon>
        <taxon>Streptomyces</taxon>
        <taxon>Streptomyces aurantiacus group</taxon>
    </lineage>
</organism>
<evidence type="ECO:0000313" key="2">
    <source>
        <dbReference type="EMBL" id="MDH6212768.1"/>
    </source>
</evidence>